<evidence type="ECO:0000259" key="7">
    <source>
        <dbReference type="SMART" id="SM01043"/>
    </source>
</evidence>
<name>A0A6G4X3A1_9ACTN</name>
<evidence type="ECO:0000256" key="4">
    <source>
        <dbReference type="ARBA" id="ARBA00023125"/>
    </source>
</evidence>
<feature type="non-terminal residue" evidence="8">
    <location>
        <position position="251"/>
    </location>
</feature>
<dbReference type="PANTHER" id="PTHR35807">
    <property type="entry name" value="TRANSCRIPTIONAL REGULATOR REDD-RELATED"/>
    <property type="match status" value="1"/>
</dbReference>
<evidence type="ECO:0000256" key="2">
    <source>
        <dbReference type="ARBA" id="ARBA00023012"/>
    </source>
</evidence>
<dbReference type="InterPro" id="IPR005158">
    <property type="entry name" value="BTAD"/>
</dbReference>
<feature type="domain" description="Bacterial transcriptional activator" evidence="7">
    <location>
        <begin position="103"/>
        <end position="245"/>
    </location>
</feature>
<gene>
    <name evidence="8" type="ORF">G5C65_25955</name>
</gene>
<evidence type="ECO:0000313" key="8">
    <source>
        <dbReference type="EMBL" id="NGO71733.1"/>
    </source>
</evidence>
<comment type="similarity">
    <text evidence="1">Belongs to the AfsR/DnrI/RedD regulatory family.</text>
</comment>
<keyword evidence="4" id="KW-0238">DNA-binding</keyword>
<keyword evidence="9" id="KW-1185">Reference proteome</keyword>
<dbReference type="CDD" id="cd15831">
    <property type="entry name" value="BTAD"/>
    <property type="match status" value="1"/>
</dbReference>
<proteinExistence type="inferred from homology"/>
<comment type="caution">
    <text evidence="8">The sequence shown here is derived from an EMBL/GenBank/DDBJ whole genome shotgun (WGS) entry which is preliminary data.</text>
</comment>
<dbReference type="Pfam" id="PF03704">
    <property type="entry name" value="BTAD"/>
    <property type="match status" value="1"/>
</dbReference>
<evidence type="ECO:0000256" key="1">
    <source>
        <dbReference type="ARBA" id="ARBA00005820"/>
    </source>
</evidence>
<dbReference type="GO" id="GO:0006355">
    <property type="term" value="P:regulation of DNA-templated transcription"/>
    <property type="evidence" value="ECO:0007669"/>
    <property type="project" value="InterPro"/>
</dbReference>
<sequence length="251" mass="26630">MRYLILGPTEVRDTTGSPLPLGGQRLRSLLAALALHAENPAPVPPETLIGEVWADADSTPEALPDNAPAALQALVGRLRRALGKEAVQSGPGGYRLCAEPDDIDLFRFQRLAQEGERALEAGDPATAAATLREALALWRGPALADLPDRTSAAARAEGRRTAALQRRLAAELALGRAAAILPELREQAAERPLDEPLQALFLRALRDSGRTAEALTAYEAVRKDMASRLGADPGAELRTLHAELLSQSAPG</sequence>
<feature type="domain" description="OmpR/PhoB-type" evidence="6">
    <location>
        <begin position="16"/>
        <end position="96"/>
    </location>
</feature>
<keyword evidence="2" id="KW-0902">Two-component regulatory system</keyword>
<keyword evidence="3" id="KW-0805">Transcription regulation</keyword>
<dbReference type="GO" id="GO:0003677">
    <property type="term" value="F:DNA binding"/>
    <property type="evidence" value="ECO:0007669"/>
    <property type="project" value="UniProtKB-KW"/>
</dbReference>
<dbReference type="SMART" id="SM00862">
    <property type="entry name" value="Trans_reg_C"/>
    <property type="match status" value="1"/>
</dbReference>
<dbReference type="RefSeq" id="WP_165301359.1">
    <property type="nucleotide sequence ID" value="NZ_JAAKZZ010000344.1"/>
</dbReference>
<evidence type="ECO:0000256" key="3">
    <source>
        <dbReference type="ARBA" id="ARBA00023015"/>
    </source>
</evidence>
<evidence type="ECO:0000256" key="5">
    <source>
        <dbReference type="ARBA" id="ARBA00023163"/>
    </source>
</evidence>
<dbReference type="PANTHER" id="PTHR35807:SF1">
    <property type="entry name" value="TRANSCRIPTIONAL REGULATOR REDD"/>
    <property type="match status" value="1"/>
</dbReference>
<dbReference type="Gene3D" id="1.25.40.10">
    <property type="entry name" value="Tetratricopeptide repeat domain"/>
    <property type="match status" value="1"/>
</dbReference>
<keyword evidence="5" id="KW-0804">Transcription</keyword>
<dbReference type="InterPro" id="IPR011990">
    <property type="entry name" value="TPR-like_helical_dom_sf"/>
</dbReference>
<dbReference type="InterPro" id="IPR036388">
    <property type="entry name" value="WH-like_DNA-bd_sf"/>
</dbReference>
<reference evidence="8 9" key="1">
    <citation type="submission" date="2020-02" db="EMBL/GenBank/DDBJ databases">
        <title>Whole-genome analyses of novel actinobacteria.</title>
        <authorList>
            <person name="Sahin N."/>
            <person name="Tatar D."/>
        </authorList>
    </citation>
    <scope>NUCLEOTIDE SEQUENCE [LARGE SCALE GENOMIC DNA]</scope>
    <source>
        <strain evidence="8 9">SB3404</strain>
    </source>
</reference>
<dbReference type="SMART" id="SM01043">
    <property type="entry name" value="BTAD"/>
    <property type="match status" value="1"/>
</dbReference>
<dbReference type="InterPro" id="IPR001867">
    <property type="entry name" value="OmpR/PhoB-type_DNA-bd"/>
</dbReference>
<evidence type="ECO:0000259" key="6">
    <source>
        <dbReference type="SMART" id="SM00862"/>
    </source>
</evidence>
<dbReference type="Gene3D" id="1.10.10.10">
    <property type="entry name" value="Winged helix-like DNA-binding domain superfamily/Winged helix DNA-binding domain"/>
    <property type="match status" value="1"/>
</dbReference>
<dbReference type="EMBL" id="JAAKZZ010000344">
    <property type="protein sequence ID" value="NGO71733.1"/>
    <property type="molecule type" value="Genomic_DNA"/>
</dbReference>
<evidence type="ECO:0000313" key="9">
    <source>
        <dbReference type="Proteomes" id="UP000477722"/>
    </source>
</evidence>
<dbReference type="InterPro" id="IPR051677">
    <property type="entry name" value="AfsR-DnrI-RedD_regulator"/>
</dbReference>
<dbReference type="Proteomes" id="UP000477722">
    <property type="component" value="Unassembled WGS sequence"/>
</dbReference>
<dbReference type="GO" id="GO:0000160">
    <property type="term" value="P:phosphorelay signal transduction system"/>
    <property type="evidence" value="ECO:0007669"/>
    <property type="project" value="UniProtKB-KW"/>
</dbReference>
<dbReference type="SUPFAM" id="SSF48452">
    <property type="entry name" value="TPR-like"/>
    <property type="match status" value="1"/>
</dbReference>
<accession>A0A6G4X3A1</accession>
<dbReference type="AlphaFoldDB" id="A0A6G4X3A1"/>
<protein>
    <submittedName>
        <fullName evidence="8">AfsR/SARP family transcriptional regulator</fullName>
    </submittedName>
</protein>
<organism evidence="8 9">
    <name type="scientific">Streptomyces boncukensis</name>
    <dbReference type="NCBI Taxonomy" id="2711219"/>
    <lineage>
        <taxon>Bacteria</taxon>
        <taxon>Bacillati</taxon>
        <taxon>Actinomycetota</taxon>
        <taxon>Actinomycetes</taxon>
        <taxon>Kitasatosporales</taxon>
        <taxon>Streptomycetaceae</taxon>
        <taxon>Streptomyces</taxon>
    </lineage>
</organism>